<feature type="compositionally biased region" description="Acidic residues" evidence="1">
    <location>
        <begin position="39"/>
        <end position="62"/>
    </location>
</feature>
<name>A0A8S3Q6K2_MYTED</name>
<feature type="compositionally biased region" description="Acidic residues" evidence="1">
    <location>
        <begin position="269"/>
        <end position="341"/>
    </location>
</feature>
<keyword evidence="4" id="KW-1185">Reference proteome</keyword>
<dbReference type="Proteomes" id="UP000683360">
    <property type="component" value="Unassembled WGS sequence"/>
</dbReference>
<protein>
    <submittedName>
        <fullName evidence="3">Uncharacterized protein</fullName>
    </submittedName>
</protein>
<feature type="signal peptide" evidence="2">
    <location>
        <begin position="1"/>
        <end position="19"/>
    </location>
</feature>
<keyword evidence="2" id="KW-0732">Signal</keyword>
<organism evidence="3 4">
    <name type="scientific">Mytilus edulis</name>
    <name type="common">Blue mussel</name>
    <dbReference type="NCBI Taxonomy" id="6550"/>
    <lineage>
        <taxon>Eukaryota</taxon>
        <taxon>Metazoa</taxon>
        <taxon>Spiralia</taxon>
        <taxon>Lophotrochozoa</taxon>
        <taxon>Mollusca</taxon>
        <taxon>Bivalvia</taxon>
        <taxon>Autobranchia</taxon>
        <taxon>Pteriomorphia</taxon>
        <taxon>Mytilida</taxon>
        <taxon>Mytiloidea</taxon>
        <taxon>Mytilidae</taxon>
        <taxon>Mytilinae</taxon>
        <taxon>Mytilus</taxon>
    </lineage>
</organism>
<evidence type="ECO:0000313" key="3">
    <source>
        <dbReference type="EMBL" id="CAG2191332.1"/>
    </source>
</evidence>
<gene>
    <name evidence="3" type="ORF">MEDL_6581</name>
</gene>
<evidence type="ECO:0000256" key="2">
    <source>
        <dbReference type="SAM" id="SignalP"/>
    </source>
</evidence>
<feature type="region of interest" description="Disordered" evidence="1">
    <location>
        <begin position="265"/>
        <end position="344"/>
    </location>
</feature>
<proteinExistence type="predicted"/>
<dbReference type="OrthoDB" id="6135831at2759"/>
<evidence type="ECO:0000313" key="4">
    <source>
        <dbReference type="Proteomes" id="UP000683360"/>
    </source>
</evidence>
<feature type="region of interest" description="Disordered" evidence="1">
    <location>
        <begin position="24"/>
        <end position="114"/>
    </location>
</feature>
<accession>A0A8S3Q6K2</accession>
<feature type="chain" id="PRO_5035763269" evidence="2">
    <location>
        <begin position="20"/>
        <end position="462"/>
    </location>
</feature>
<feature type="compositionally biased region" description="Acidic residues" evidence="1">
    <location>
        <begin position="69"/>
        <end position="113"/>
    </location>
</feature>
<dbReference type="EMBL" id="CAJPWZ010000359">
    <property type="protein sequence ID" value="CAG2191332.1"/>
    <property type="molecule type" value="Genomic_DNA"/>
</dbReference>
<comment type="caution">
    <text evidence="3">The sequence shown here is derived from an EMBL/GenBank/DDBJ whole genome shotgun (WGS) entry which is preliminary data.</text>
</comment>
<evidence type="ECO:0000256" key="1">
    <source>
        <dbReference type="SAM" id="MobiDB-lite"/>
    </source>
</evidence>
<reference evidence="3" key="1">
    <citation type="submission" date="2021-03" db="EMBL/GenBank/DDBJ databases">
        <authorList>
            <person name="Bekaert M."/>
        </authorList>
    </citation>
    <scope>NUCLEOTIDE SEQUENCE</scope>
</reference>
<sequence>MKTTRVVLFFIAILVVGQCQDDLGDLDEDSNDNVHDISEREEEFINEDDLNDKDERSEDEYIDEKNDENLDEMEREERSDDESLEEENDENIDDPSEIEKRDDEEEEVADDDDIVRRETLEELRVQIKAERDAYKEKVKACGVKHKFVPMEKCKECRATCRETRTCRSCRPICKADRKELKSKDCDLTRDRTALKKYYAQRRKQWDTELASPLNLDYLKNNLIRELFRYIMKKRKKVLFFIAILVAGKCQDDLGDLDEDFNNNVHDISEREEEFTDDDDLNDKDERSEDEFIDDEESNENLDEMEREERSDEDALEEEKDENIDDPSEIEKRDDEEEEVTTDNDIVKRDTLEELREQMKAARKSYRDRIAACGVKHKFVPMENCKECRSTCRATRTCRSCRGICKDDWNELNSKDCDLTFDRTAFEKYRALRRNEGKKNKPNGKGNFWKRVRDRILRLKKGK</sequence>
<dbReference type="AlphaFoldDB" id="A0A8S3Q6K2"/>